<feature type="signal peptide" evidence="6">
    <location>
        <begin position="1"/>
        <end position="21"/>
    </location>
</feature>
<dbReference type="PANTHER" id="PTHR30290:SF10">
    <property type="entry name" value="PERIPLASMIC OLIGOPEPTIDE-BINDING PROTEIN-RELATED"/>
    <property type="match status" value="1"/>
</dbReference>
<protein>
    <submittedName>
        <fullName evidence="8">Peptide ABC transporter substrate-binding protein</fullName>
    </submittedName>
</protein>
<evidence type="ECO:0000256" key="4">
    <source>
        <dbReference type="ARBA" id="ARBA00022729"/>
    </source>
</evidence>
<dbReference type="InterPro" id="IPR039424">
    <property type="entry name" value="SBP_5"/>
</dbReference>
<dbReference type="EMBL" id="SCFR01000018">
    <property type="protein sequence ID" value="TFF65594.1"/>
    <property type="molecule type" value="Genomic_DNA"/>
</dbReference>
<feature type="chain" id="PRO_5043195190" evidence="6">
    <location>
        <begin position="22"/>
        <end position="673"/>
    </location>
</feature>
<evidence type="ECO:0000256" key="1">
    <source>
        <dbReference type="ARBA" id="ARBA00004196"/>
    </source>
</evidence>
<dbReference type="PANTHER" id="PTHR30290">
    <property type="entry name" value="PERIPLASMIC BINDING COMPONENT OF ABC TRANSPORTER"/>
    <property type="match status" value="1"/>
</dbReference>
<keyword evidence="4 6" id="KW-0732">Signal</keyword>
<dbReference type="Proteomes" id="UP000297454">
    <property type="component" value="Unassembled WGS sequence"/>
</dbReference>
<feature type="coiled-coil region" evidence="5">
    <location>
        <begin position="570"/>
        <end position="597"/>
    </location>
</feature>
<keyword evidence="5" id="KW-0175">Coiled coil</keyword>
<dbReference type="RefSeq" id="WP_134744264.1">
    <property type="nucleotide sequence ID" value="NZ_CP119762.1"/>
</dbReference>
<reference evidence="8 9" key="1">
    <citation type="submission" date="2019-01" db="EMBL/GenBank/DDBJ databases">
        <title>Draft Genome Sequences of Helcococcus ovis Strains Isolated from the Uterus and Vagina of Dairy Cows with Metritis.</title>
        <authorList>
            <person name="Cunha F."/>
            <person name="Jeon S.J."/>
            <person name="Kutzer P."/>
            <person name="Galvao K.N."/>
        </authorList>
    </citation>
    <scope>NUCLEOTIDE SEQUENCE [LARGE SCALE GENOMIC DNA]</scope>
    <source>
        <strain evidence="8 9">KG-37</strain>
    </source>
</reference>
<dbReference type="SUPFAM" id="SSF53850">
    <property type="entry name" value="Periplasmic binding protein-like II"/>
    <property type="match status" value="1"/>
</dbReference>
<evidence type="ECO:0000313" key="8">
    <source>
        <dbReference type="EMBL" id="TFF65594.1"/>
    </source>
</evidence>
<organism evidence="8 9">
    <name type="scientific">Helcococcus ovis</name>
    <dbReference type="NCBI Taxonomy" id="72026"/>
    <lineage>
        <taxon>Bacteria</taxon>
        <taxon>Bacillati</taxon>
        <taxon>Bacillota</taxon>
        <taxon>Tissierellia</taxon>
        <taxon>Tissierellales</taxon>
        <taxon>Peptoniphilaceae</taxon>
        <taxon>Helcococcus</taxon>
    </lineage>
</organism>
<dbReference type="InterPro" id="IPR000914">
    <property type="entry name" value="SBP_5_dom"/>
</dbReference>
<dbReference type="Pfam" id="PF00496">
    <property type="entry name" value="SBP_bac_5"/>
    <property type="match status" value="1"/>
</dbReference>
<dbReference type="GO" id="GO:0015833">
    <property type="term" value="P:peptide transport"/>
    <property type="evidence" value="ECO:0007669"/>
    <property type="project" value="TreeGrafter"/>
</dbReference>
<comment type="caution">
    <text evidence="8">The sequence shown here is derived from an EMBL/GenBank/DDBJ whole genome shotgun (WGS) entry which is preliminary data.</text>
</comment>
<evidence type="ECO:0000256" key="6">
    <source>
        <dbReference type="SAM" id="SignalP"/>
    </source>
</evidence>
<comment type="similarity">
    <text evidence="2">Belongs to the bacterial solute-binding protein 5 family.</text>
</comment>
<evidence type="ECO:0000256" key="2">
    <source>
        <dbReference type="ARBA" id="ARBA00005695"/>
    </source>
</evidence>
<comment type="subcellular location">
    <subcellularLocation>
        <location evidence="1">Cell envelope</location>
    </subcellularLocation>
</comment>
<dbReference type="Gene3D" id="3.10.105.10">
    <property type="entry name" value="Dipeptide-binding Protein, Domain 3"/>
    <property type="match status" value="1"/>
</dbReference>
<keyword evidence="9" id="KW-1185">Reference proteome</keyword>
<proteinExistence type="inferred from homology"/>
<evidence type="ECO:0000313" key="9">
    <source>
        <dbReference type="Proteomes" id="UP000297454"/>
    </source>
</evidence>
<name>A0A4R9C0S7_9FIRM</name>
<dbReference type="GO" id="GO:0030313">
    <property type="term" value="C:cell envelope"/>
    <property type="evidence" value="ECO:0007669"/>
    <property type="project" value="UniProtKB-SubCell"/>
</dbReference>
<accession>A0A4R9C0S7</accession>
<evidence type="ECO:0000256" key="5">
    <source>
        <dbReference type="SAM" id="Coils"/>
    </source>
</evidence>
<keyword evidence="3" id="KW-0813">Transport</keyword>
<evidence type="ECO:0000256" key="3">
    <source>
        <dbReference type="ARBA" id="ARBA00022448"/>
    </source>
</evidence>
<evidence type="ECO:0000259" key="7">
    <source>
        <dbReference type="Pfam" id="PF00496"/>
    </source>
</evidence>
<dbReference type="Gene3D" id="3.90.76.10">
    <property type="entry name" value="Dipeptide-binding Protein, Domain 1"/>
    <property type="match status" value="1"/>
</dbReference>
<dbReference type="AlphaFoldDB" id="A0A4R9C0S7"/>
<feature type="domain" description="Solute-binding protein family 5" evidence="7">
    <location>
        <begin position="90"/>
        <end position="542"/>
    </location>
</feature>
<dbReference type="PROSITE" id="PS51257">
    <property type="entry name" value="PROKAR_LIPOPROTEIN"/>
    <property type="match status" value="1"/>
</dbReference>
<dbReference type="GO" id="GO:1904680">
    <property type="term" value="F:peptide transmembrane transporter activity"/>
    <property type="evidence" value="ECO:0007669"/>
    <property type="project" value="TreeGrafter"/>
</dbReference>
<gene>
    <name evidence="8" type="ORF">EQF91_05605</name>
</gene>
<dbReference type="Gene3D" id="3.40.190.10">
    <property type="entry name" value="Periplasmic binding protein-like II"/>
    <property type="match status" value="1"/>
</dbReference>
<sequence>MKNSKRILSFFMAFVMVFLVACGTKGTDKTNSGKGNKVKQVEGSEVKELTMPGGNSLASMDYVVSDKAADNEWNANFVDGLLEFDRLGQLKGALAESWKTNKDMSVWTFKLRPGVKWVTHEQVEYADVTAEDFVTGLRHAAEFKSRTASLLQGVVKGLSEFMSSDFSDAAWEKVGVKAVDKLTVEYTLEAPTPYFGDLTTYAILLPINRQFLETKAGAKLGKPDPKNSAFGSTSPDSILYNGGYVLETLDDKSQIVIVKNKKYWDAKNVFIEKITEVFDDGKDPYSSKKGFESGIYPSMSLKPTWPDYTKVRKQYEEYVRETVPNPTVFGMVFNFNRQVFNNTNYATTKEAQDNTRSAIQNLNFRKAVRAAFDRQSYIEIDAPKQLATQVKRNINNFPEAALTKDGKTYYDLVNEVYNNTTGEKVDLHDGQDPFYGKENALKFIEAAKKEGIKFPVHLDMLVISTSDRLIKQANSLKQSIAENTDNQIIVELVQRSKDEVNTLAYRNEDPSTVDYDISTFTGWSPDYNDPKSFVDIYSPTTGAYMINVGLGNLDEKGNPINNDLKEKLGFNEYEKLYREADKEYKDLDKRYAEFAKADSKLIENVLFIPVQMGARFEMVSKLQPYEGIYALVGNSKSKYKFKKLNKDLVKTQDYNNIKSEWEKERAKSAKKSQ</sequence>